<feature type="transmembrane region" description="Helical" evidence="1">
    <location>
        <begin position="78"/>
        <end position="100"/>
    </location>
</feature>
<dbReference type="AlphaFoldDB" id="A0AAE7CBI6"/>
<name>A0AAE7CBI6_9MICO</name>
<feature type="transmembrane region" description="Helical" evidence="1">
    <location>
        <begin position="156"/>
        <end position="177"/>
    </location>
</feature>
<accession>A0AAE7CBI6</accession>
<keyword evidence="3" id="KW-1185">Reference proteome</keyword>
<keyword evidence="1" id="KW-1133">Transmembrane helix</keyword>
<feature type="transmembrane region" description="Helical" evidence="1">
    <location>
        <begin position="183"/>
        <end position="203"/>
    </location>
</feature>
<keyword evidence="1" id="KW-0812">Transmembrane</keyword>
<dbReference type="Proteomes" id="UP000503164">
    <property type="component" value="Chromosome"/>
</dbReference>
<dbReference type="RefSeq" id="WP_053774184.1">
    <property type="nucleotide sequence ID" value="NZ_CP012573.1"/>
</dbReference>
<dbReference type="EMBL" id="CP048049">
    <property type="protein sequence ID" value="QIS44652.1"/>
    <property type="molecule type" value="Genomic_DNA"/>
</dbReference>
<keyword evidence="1" id="KW-0472">Membrane</keyword>
<dbReference type="KEGG" id="ccap:AES38_05895"/>
<sequence length="242" mass="24834">MTADETTAATAGPDYPGHGERELVRIGARAIAAWIAEVITPRRRLLALGVAAVVGLATALLFRALFLGMDDAHGGETALAAALGLVIGALACSIILAAWLSGASRRLGSATGAHPHWRDAALLDRSVDARGRVALAPGTAERVAVESRRGIASGAVGVPAVLILGTAALVAVPVMLLAGSAPLQMLFVPLFFVMGATTVHSMCRLAGRMALLRDAADAELALPEAERMQAPRADPPHGSRLP</sequence>
<evidence type="ECO:0000256" key="1">
    <source>
        <dbReference type="SAM" id="Phobius"/>
    </source>
</evidence>
<proteinExistence type="predicted"/>
<evidence type="ECO:0000313" key="2">
    <source>
        <dbReference type="EMBL" id="QIS44652.1"/>
    </source>
</evidence>
<protein>
    <submittedName>
        <fullName evidence="2">Uncharacterized protein</fullName>
    </submittedName>
</protein>
<gene>
    <name evidence="2" type="ORF">GW570_05910</name>
</gene>
<evidence type="ECO:0000313" key="3">
    <source>
        <dbReference type="Proteomes" id="UP000503164"/>
    </source>
</evidence>
<organism evidence="2 3">
    <name type="scientific">Clavibacter capsici</name>
    <dbReference type="NCBI Taxonomy" id="1874630"/>
    <lineage>
        <taxon>Bacteria</taxon>
        <taxon>Bacillati</taxon>
        <taxon>Actinomycetota</taxon>
        <taxon>Actinomycetes</taxon>
        <taxon>Micrococcales</taxon>
        <taxon>Microbacteriaceae</taxon>
        <taxon>Clavibacter</taxon>
    </lineage>
</organism>
<feature type="transmembrane region" description="Helical" evidence="1">
    <location>
        <begin position="45"/>
        <end position="66"/>
    </location>
</feature>
<reference evidence="2 3" key="1">
    <citation type="journal article" date="2020" name="Mol. Plant Pathol.">
        <title>Plasmid composition and the chpG gene determine the virulence level of Clavibacter capsici natural isolates in pepper.</title>
        <authorList>
            <person name="Hwang I.S."/>
            <person name="Lee H.M."/>
            <person name="Oh E.J."/>
            <person name="Lee S."/>
            <person name="Heu S."/>
            <person name="Oh C.S."/>
        </authorList>
    </citation>
    <scope>NUCLEOTIDE SEQUENCE [LARGE SCALE GENOMIC DNA]</scope>
    <source>
        <strain evidence="2 3">1101</strain>
    </source>
</reference>